<keyword evidence="2" id="KW-1185">Reference proteome</keyword>
<gene>
    <name evidence="1" type="ORF">JOF44_001712</name>
</gene>
<evidence type="ECO:0000313" key="1">
    <source>
        <dbReference type="EMBL" id="MBP2408809.1"/>
    </source>
</evidence>
<sequence>MARGLGVSRTTLYAALNGTGAYAHESSTPAA</sequence>
<dbReference type="Proteomes" id="UP000698222">
    <property type="component" value="Unassembled WGS sequence"/>
</dbReference>
<proteinExistence type="predicted"/>
<evidence type="ECO:0000313" key="2">
    <source>
        <dbReference type="Proteomes" id="UP000698222"/>
    </source>
</evidence>
<accession>A0ABS4YJ84</accession>
<organism evidence="1 2">
    <name type="scientific">Brachybacterium fresconis</name>
    <dbReference type="NCBI Taxonomy" id="173363"/>
    <lineage>
        <taxon>Bacteria</taxon>
        <taxon>Bacillati</taxon>
        <taxon>Actinomycetota</taxon>
        <taxon>Actinomycetes</taxon>
        <taxon>Micrococcales</taxon>
        <taxon>Dermabacteraceae</taxon>
        <taxon>Brachybacterium</taxon>
    </lineage>
</organism>
<dbReference type="EMBL" id="JAGIOC010000001">
    <property type="protein sequence ID" value="MBP2408809.1"/>
    <property type="molecule type" value="Genomic_DNA"/>
</dbReference>
<dbReference type="GO" id="GO:0003677">
    <property type="term" value="F:DNA binding"/>
    <property type="evidence" value="ECO:0007669"/>
    <property type="project" value="UniProtKB-KW"/>
</dbReference>
<keyword evidence="1" id="KW-0238">DNA-binding</keyword>
<name>A0ABS4YJ84_9MICO</name>
<comment type="caution">
    <text evidence="1">The sequence shown here is derived from an EMBL/GenBank/DDBJ whole genome shotgun (WGS) entry which is preliminary data.</text>
</comment>
<reference evidence="1 2" key="1">
    <citation type="submission" date="2021-03" db="EMBL/GenBank/DDBJ databases">
        <title>Sequencing the genomes of 1000 actinobacteria strains.</title>
        <authorList>
            <person name="Klenk H.-P."/>
        </authorList>
    </citation>
    <scope>NUCLEOTIDE SEQUENCE [LARGE SCALE GENOMIC DNA]</scope>
    <source>
        <strain evidence="1 2">DSM 14564</strain>
    </source>
</reference>
<protein>
    <submittedName>
        <fullName evidence="1">DNA-binding phage protein</fullName>
    </submittedName>
</protein>